<protein>
    <submittedName>
        <fullName evidence="2">DUF3450 domain-containing protein</fullName>
    </submittedName>
</protein>
<feature type="chain" id="PRO_5030845519" evidence="1">
    <location>
        <begin position="21"/>
        <end position="259"/>
    </location>
</feature>
<keyword evidence="1" id="KW-0732">Signal</keyword>
<dbReference type="InterPro" id="IPR016866">
    <property type="entry name" value="UCP028069"/>
</dbReference>
<dbReference type="RefSeq" id="WP_169076160.1">
    <property type="nucleotide sequence ID" value="NZ_JABBXH010000005.1"/>
</dbReference>
<reference evidence="2 3" key="1">
    <citation type="submission" date="2020-04" db="EMBL/GenBank/DDBJ databases">
        <title>Thalassotalea sp. M1531, isolated from the surface of marine red alga.</title>
        <authorList>
            <person name="Pang L."/>
            <person name="Lu D.-C."/>
        </authorList>
    </citation>
    <scope>NUCLEOTIDE SEQUENCE [LARGE SCALE GENOMIC DNA]</scope>
    <source>
        <strain evidence="2 3">M1531</strain>
    </source>
</reference>
<accession>A0A7Y0LES0</accession>
<dbReference type="EMBL" id="JABBXH010000005">
    <property type="protein sequence ID" value="NMP32834.1"/>
    <property type="molecule type" value="Genomic_DNA"/>
</dbReference>
<dbReference type="Proteomes" id="UP000568664">
    <property type="component" value="Unassembled WGS sequence"/>
</dbReference>
<organism evidence="2 3">
    <name type="scientific">Thalassotalea algicola</name>
    <dbReference type="NCBI Taxonomy" id="2716224"/>
    <lineage>
        <taxon>Bacteria</taxon>
        <taxon>Pseudomonadati</taxon>
        <taxon>Pseudomonadota</taxon>
        <taxon>Gammaproteobacteria</taxon>
        <taxon>Alteromonadales</taxon>
        <taxon>Colwelliaceae</taxon>
        <taxon>Thalassotalea</taxon>
    </lineage>
</organism>
<dbReference type="PIRSF" id="PIRSF028069">
    <property type="entry name" value="UCP028069"/>
    <property type="match status" value="1"/>
</dbReference>
<gene>
    <name evidence="2" type="ORF">HII17_14855</name>
</gene>
<evidence type="ECO:0000313" key="2">
    <source>
        <dbReference type="EMBL" id="NMP32834.1"/>
    </source>
</evidence>
<comment type="caution">
    <text evidence="2">The sequence shown here is derived from an EMBL/GenBank/DDBJ whole genome shotgun (WGS) entry which is preliminary data.</text>
</comment>
<sequence length="259" mass="29666">MKMIIPITITSLLLSFAINAQQVISGDKTQAIIEQGNKRLADNQQAQQSVNNIAEQRQQLKKQFVDELKLLDGLSMYNSMLDRQLATQQSEITKLNTSINNATLIERQVLPLLVRMVDAMESFLQLDIPFLEEERNNRVQGLRALLTESAITTSEKARRVFEAYQIENEYGYTIEAYKGSVELDNNKFAVDFLRIGRIALLYRDLSGNNFGFWNKAKNDWQPLDESQYKRHITKGLKIAKEELSPELITIPLLNVTEAR</sequence>
<name>A0A7Y0LES0_9GAMM</name>
<dbReference type="Pfam" id="PF11932">
    <property type="entry name" value="DUF3450"/>
    <property type="match status" value="1"/>
</dbReference>
<dbReference type="AlphaFoldDB" id="A0A7Y0LES0"/>
<feature type="signal peptide" evidence="1">
    <location>
        <begin position="1"/>
        <end position="20"/>
    </location>
</feature>
<proteinExistence type="predicted"/>
<keyword evidence="3" id="KW-1185">Reference proteome</keyword>
<evidence type="ECO:0000256" key="1">
    <source>
        <dbReference type="SAM" id="SignalP"/>
    </source>
</evidence>
<evidence type="ECO:0000313" key="3">
    <source>
        <dbReference type="Proteomes" id="UP000568664"/>
    </source>
</evidence>